<evidence type="ECO:0000313" key="8">
    <source>
        <dbReference type="Proteomes" id="UP000516314"/>
    </source>
</evidence>
<evidence type="ECO:0000313" key="7">
    <source>
        <dbReference type="Proteomes" id="UP000434276"/>
    </source>
</evidence>
<dbReference type="EMBL" id="LUHQ01000003">
    <property type="protein sequence ID" value="OAP04069.1"/>
    <property type="molecule type" value="Genomic_DNA"/>
</dbReference>
<evidence type="ECO:0000313" key="6">
    <source>
        <dbReference type="Proteomes" id="UP000078284"/>
    </source>
</evidence>
<evidence type="ECO:0000313" key="4">
    <source>
        <dbReference type="EMBL" id="CAD5322565.1"/>
    </source>
</evidence>
<dbReference type="PANTHER" id="PTHR33470:SF29">
    <property type="entry name" value="POLLEN OLE E 1 ALLERGEN AND EXTENSIN FAMILY PROTEIN"/>
    <property type="match status" value="1"/>
</dbReference>
<sequence length="171" mass="19214">MAQRITTLVLLIEILFLVSCVTHITTTAAYNDGDKIHVAGKVMCQDCSLNYDEWINGSEPIKGAVVSITCMDERRRVSYYGSDLTDERGQFDLMVNKVLSHGKVLKPQLCNVRLVSSPDLSCNIPTNFGNGQTGVKLVRPFTVFRDLVKYVVGPFYYTTPMCETPKFENNY</sequence>
<evidence type="ECO:0000256" key="2">
    <source>
        <dbReference type="SAM" id="SignalP"/>
    </source>
</evidence>
<evidence type="ECO:0000313" key="5">
    <source>
        <dbReference type="EMBL" id="OAP04069.1"/>
    </source>
</evidence>
<dbReference type="Proteomes" id="UP000434276">
    <property type="component" value="Unassembled WGS sequence"/>
</dbReference>
<evidence type="ECO:0000313" key="3">
    <source>
        <dbReference type="EMBL" id="CAA0381889.1"/>
    </source>
</evidence>
<proteinExistence type="predicted"/>
<organism evidence="5 6">
    <name type="scientific">Arabidopsis thaliana</name>
    <name type="common">Mouse-ear cress</name>
    <dbReference type="NCBI Taxonomy" id="3702"/>
    <lineage>
        <taxon>Eukaryota</taxon>
        <taxon>Viridiplantae</taxon>
        <taxon>Streptophyta</taxon>
        <taxon>Embryophyta</taxon>
        <taxon>Tracheophyta</taxon>
        <taxon>Spermatophyta</taxon>
        <taxon>Magnoliopsida</taxon>
        <taxon>eudicotyledons</taxon>
        <taxon>Gunneridae</taxon>
        <taxon>Pentapetalae</taxon>
        <taxon>rosids</taxon>
        <taxon>malvids</taxon>
        <taxon>Brassicales</taxon>
        <taxon>Brassicaceae</taxon>
        <taxon>Camelineae</taxon>
        <taxon>Arabidopsis</taxon>
    </lineage>
</organism>
<dbReference type="PANTHER" id="PTHR33470">
    <property type="entry name" value="OS01G0164075 PROTEIN"/>
    <property type="match status" value="1"/>
</dbReference>
<evidence type="ECO:0000256" key="1">
    <source>
        <dbReference type="ARBA" id="ARBA00022729"/>
    </source>
</evidence>
<dbReference type="EMBL" id="CACSHJ010000089">
    <property type="protein sequence ID" value="CAA0381889.1"/>
    <property type="molecule type" value="Genomic_DNA"/>
</dbReference>
<dbReference type="Proteomes" id="UP000078284">
    <property type="component" value="Chromosome 3"/>
</dbReference>
<feature type="chain" id="PRO_5036302750" evidence="2">
    <location>
        <begin position="21"/>
        <end position="171"/>
    </location>
</feature>
<feature type="signal peptide" evidence="2">
    <location>
        <begin position="1"/>
        <end position="20"/>
    </location>
</feature>
<reference evidence="4 8" key="4">
    <citation type="submission" date="2020-09" db="EMBL/GenBank/DDBJ databases">
        <authorList>
            <person name="Ashkenazy H."/>
        </authorList>
    </citation>
    <scope>NUCLEOTIDE SEQUENCE [LARGE SCALE GENOMIC DNA]</scope>
    <source>
        <strain evidence="8">cv. Cdm-0</strain>
    </source>
</reference>
<dbReference type="Pfam" id="PF01190">
    <property type="entry name" value="Pollen_Ole_e_1"/>
    <property type="match status" value="1"/>
</dbReference>
<dbReference type="AlphaFoldDB" id="A0A178VCU0"/>
<accession>A0A5S9XAL2</accession>
<gene>
    <name evidence="5" type="ordered locus">AXX17_At3g09620</name>
    <name evidence="4" type="ORF">AT9943_LOCUS10568</name>
    <name evidence="3" type="ORF">C24_LOCUS12127</name>
</gene>
<keyword evidence="1 2" id="KW-0732">Signal</keyword>
<reference evidence="3 7" key="3">
    <citation type="submission" date="2019-12" db="EMBL/GenBank/DDBJ databases">
        <authorList>
            <person name="Jiao W.-B."/>
            <person name="Schneeberger K."/>
        </authorList>
    </citation>
    <scope>NUCLEOTIDE SEQUENCE [LARGE SCALE GENOMIC DNA]</scope>
    <source>
        <strain evidence="7">cv. C24</strain>
    </source>
</reference>
<dbReference type="OrthoDB" id="747559at2759"/>
<dbReference type="EMBL" id="LR881468">
    <property type="protein sequence ID" value="CAD5322565.1"/>
    <property type="molecule type" value="Genomic_DNA"/>
</dbReference>
<protein>
    <submittedName>
        <fullName evidence="4">(thale cress) hypothetical protein</fullName>
    </submittedName>
</protein>
<dbReference type="Proteomes" id="UP000516314">
    <property type="component" value="Chromosome 3"/>
</dbReference>
<name>A0A178VCU0_ARATH</name>
<reference evidence="6" key="1">
    <citation type="journal article" date="2016" name="Proc. Natl. Acad. Sci. U.S.A.">
        <title>Chromosome-level assembly of Arabidopsis thaliana Ler reveals the extent of translocation and inversion polymorphisms.</title>
        <authorList>
            <person name="Zapata L."/>
            <person name="Ding J."/>
            <person name="Willing E.M."/>
            <person name="Hartwig B."/>
            <person name="Bezdan D."/>
            <person name="Jiao W.B."/>
            <person name="Patel V."/>
            <person name="Velikkakam James G."/>
            <person name="Koornneef M."/>
            <person name="Ossowski S."/>
            <person name="Schneeberger K."/>
        </authorList>
    </citation>
    <scope>NUCLEOTIDE SEQUENCE [LARGE SCALE GENOMIC DNA]</scope>
    <source>
        <strain evidence="6">cv. Landsberg erecta</strain>
    </source>
</reference>
<dbReference type="ExpressionAtlas" id="A0A178VCU0">
    <property type="expression patterns" value="baseline and differential"/>
</dbReference>
<reference evidence="5" key="2">
    <citation type="submission" date="2016-03" db="EMBL/GenBank/DDBJ databases">
        <title>Full-length assembly of Arabidopsis thaliana Ler reveals the complement of translocations and inversions.</title>
        <authorList>
            <person name="Zapata L."/>
            <person name="Schneeberger K."/>
            <person name="Ossowski S."/>
        </authorList>
    </citation>
    <scope>NUCLEOTIDE SEQUENCE [LARGE SCALE GENOMIC DNA]</scope>
    <source>
        <tissue evidence="5">Leaf</tissue>
    </source>
</reference>
<accession>A0A178VCU0</accession>